<feature type="domain" description="AB hydrolase-1" evidence="1">
    <location>
        <begin position="28"/>
        <end position="247"/>
    </location>
</feature>
<dbReference type="PRINTS" id="PR00111">
    <property type="entry name" value="ABHYDROLASE"/>
</dbReference>
<dbReference type="InterPro" id="IPR000073">
    <property type="entry name" value="AB_hydrolase_1"/>
</dbReference>
<evidence type="ECO:0000313" key="3">
    <source>
        <dbReference type="Proteomes" id="UP000664167"/>
    </source>
</evidence>
<dbReference type="EMBL" id="JAFLRJ010000111">
    <property type="protein sequence ID" value="MBO0512644.1"/>
    <property type="molecule type" value="Genomic_DNA"/>
</dbReference>
<protein>
    <submittedName>
        <fullName evidence="2">Alpha/beta hydrolase</fullName>
    </submittedName>
</protein>
<evidence type="ECO:0000259" key="1">
    <source>
        <dbReference type="Pfam" id="PF00561"/>
    </source>
</evidence>
<dbReference type="SUPFAM" id="SSF53474">
    <property type="entry name" value="alpha/beta-Hydrolases"/>
    <property type="match status" value="1"/>
</dbReference>
<dbReference type="Gene3D" id="3.40.50.1820">
    <property type="entry name" value="alpha/beta hydrolase"/>
    <property type="match status" value="1"/>
</dbReference>
<dbReference type="AlphaFoldDB" id="A0A939JIJ8"/>
<proteinExistence type="predicted"/>
<keyword evidence="2" id="KW-0378">Hydrolase</keyword>
<dbReference type="GO" id="GO:0016020">
    <property type="term" value="C:membrane"/>
    <property type="evidence" value="ECO:0007669"/>
    <property type="project" value="TreeGrafter"/>
</dbReference>
<sequence length="261" mass="27836">MTSTTRNELKIDGRRLSYLDFGPATGRPLLALHGHLSEGASFTGLAAELGDEWRVIAPDQRGHGDSDRAADYSRQGYIDDLVALLAHLDLDSAVVLGHSLGGINAYQLAAQHPQLVAAVVNVEGPPALPDGPSGLSFVAGFPYTARTREELVAATGPVGPMIAPALRPTADGGWRLPFHPQDTIDSETLVHGDHWADWTGSTCPALFVHGTKSQVFTPELAHATVERRPNTTMAELDGDHFVHAQDPKGFASAVRDFLATL</sequence>
<dbReference type="GO" id="GO:0016787">
    <property type="term" value="F:hydrolase activity"/>
    <property type="evidence" value="ECO:0007669"/>
    <property type="project" value="UniProtKB-KW"/>
</dbReference>
<keyword evidence="3" id="KW-1185">Reference proteome</keyword>
<dbReference type="Proteomes" id="UP000664167">
    <property type="component" value="Unassembled WGS sequence"/>
</dbReference>
<comment type="caution">
    <text evidence="2">The sequence shown here is derived from an EMBL/GenBank/DDBJ whole genome shotgun (WGS) entry which is preliminary data.</text>
</comment>
<gene>
    <name evidence="2" type="ORF">J0695_12620</name>
</gene>
<dbReference type="PANTHER" id="PTHR43798">
    <property type="entry name" value="MONOACYLGLYCEROL LIPASE"/>
    <property type="match status" value="1"/>
</dbReference>
<dbReference type="InterPro" id="IPR050266">
    <property type="entry name" value="AB_hydrolase_sf"/>
</dbReference>
<dbReference type="InterPro" id="IPR029058">
    <property type="entry name" value="AB_hydrolase_fold"/>
</dbReference>
<name>A0A939JIJ8_9ACTN</name>
<dbReference type="Pfam" id="PF00561">
    <property type="entry name" value="Abhydrolase_1"/>
    <property type="match status" value="1"/>
</dbReference>
<organism evidence="2 3">
    <name type="scientific">Streptomyces beijiangensis</name>
    <dbReference type="NCBI Taxonomy" id="163361"/>
    <lineage>
        <taxon>Bacteria</taxon>
        <taxon>Bacillati</taxon>
        <taxon>Actinomycetota</taxon>
        <taxon>Actinomycetes</taxon>
        <taxon>Kitasatosporales</taxon>
        <taxon>Streptomycetaceae</taxon>
        <taxon>Streptomyces</taxon>
    </lineage>
</organism>
<evidence type="ECO:0000313" key="2">
    <source>
        <dbReference type="EMBL" id="MBO0512644.1"/>
    </source>
</evidence>
<dbReference type="PANTHER" id="PTHR43798:SF33">
    <property type="entry name" value="HYDROLASE, PUTATIVE (AFU_ORTHOLOGUE AFUA_2G14860)-RELATED"/>
    <property type="match status" value="1"/>
</dbReference>
<reference evidence="2" key="1">
    <citation type="submission" date="2021-03" db="EMBL/GenBank/DDBJ databases">
        <title>Streptomyces poriferae sp. nov., a novel marine sponge-derived Actinobacteria species with anti-MRSA activity.</title>
        <authorList>
            <person name="Sandoval-Powers M."/>
            <person name="Kralova S."/>
            <person name="Nguyen G.-S."/>
            <person name="Fawwal D."/>
            <person name="Degnes K."/>
            <person name="Klinkenberg G."/>
            <person name="Sletta H."/>
            <person name="Wentzel A."/>
            <person name="Liles M.R."/>
        </authorList>
    </citation>
    <scope>NUCLEOTIDE SEQUENCE</scope>
    <source>
        <strain evidence="2">DSM 41794</strain>
    </source>
</reference>
<accession>A0A939JIJ8</accession>
<dbReference type="RefSeq" id="WP_206962082.1">
    <property type="nucleotide sequence ID" value="NZ_BAAAJJ010000001.1"/>
</dbReference>